<dbReference type="EMBL" id="CP054491">
    <property type="protein sequence ID" value="QKQ24939.1"/>
    <property type="molecule type" value="Genomic_DNA"/>
</dbReference>
<sequence length="95" mass="10861">MQRNQPRFDAESRTVLINLPGEKKLEDEVAAQLERQGYRVIVMESGQAVEAWLLSERPLAVVLAELPEKEGLYCEAMDELNRSGNCPFNFDFCTR</sequence>
<evidence type="ECO:0000313" key="2">
    <source>
        <dbReference type="Proteomes" id="UP000509658"/>
    </source>
</evidence>
<name>A0A6N0HR98_9GAMM</name>
<keyword evidence="2" id="KW-1185">Reference proteome</keyword>
<reference evidence="1 2" key="1">
    <citation type="submission" date="2020-05" db="EMBL/GenBank/DDBJ databases">
        <title>Horizontal transmission and recombination maintain forever young bacterial symbiont genomes.</title>
        <authorList>
            <person name="Russell S.L."/>
            <person name="Pepper-Tunick E."/>
            <person name="Svedberg J."/>
            <person name="Byrne A."/>
            <person name="Ruelas Castillo J."/>
            <person name="Vollmers C."/>
            <person name="Beinart R.A."/>
            <person name="Corbett-Detig R."/>
        </authorList>
    </citation>
    <scope>NUCLEOTIDE SEQUENCE [LARGE SCALE GENOMIC DNA]</scope>
    <source>
        <strain evidence="1">Santa_Monica_outfall</strain>
    </source>
</reference>
<dbReference type="KEGG" id="rev:HUE57_00535"/>
<dbReference type="RefSeq" id="WP_174672514.1">
    <property type="nucleotide sequence ID" value="NZ_CP054491.1"/>
</dbReference>
<protein>
    <submittedName>
        <fullName evidence="1">Response regulator transcription factor</fullName>
    </submittedName>
</protein>
<proteinExistence type="predicted"/>
<organism evidence="1 2">
    <name type="scientific">Candidatus Reidiella endopervernicosa</name>
    <dbReference type="NCBI Taxonomy" id="2738883"/>
    <lineage>
        <taxon>Bacteria</taxon>
        <taxon>Pseudomonadati</taxon>
        <taxon>Pseudomonadota</taxon>
        <taxon>Gammaproteobacteria</taxon>
        <taxon>Candidatus Reidiella</taxon>
    </lineage>
</organism>
<gene>
    <name evidence="1" type="ORF">HUE57_00535</name>
</gene>
<accession>A0A6N0HR98</accession>
<dbReference type="AlphaFoldDB" id="A0A6N0HR98"/>
<evidence type="ECO:0000313" key="1">
    <source>
        <dbReference type="EMBL" id="QKQ24939.1"/>
    </source>
</evidence>
<dbReference type="Proteomes" id="UP000509658">
    <property type="component" value="Chromosome"/>
</dbReference>